<dbReference type="RefSeq" id="XP_060422507.1">
    <property type="nucleotide sequence ID" value="XM_060567443.1"/>
</dbReference>
<evidence type="ECO:0000313" key="2">
    <source>
        <dbReference type="EMBL" id="KAK1657743.1"/>
    </source>
</evidence>
<gene>
    <name evidence="2" type="ORF">BDP55DRAFT_419779</name>
</gene>
<dbReference type="GeneID" id="85451969"/>
<feature type="region of interest" description="Disordered" evidence="1">
    <location>
        <begin position="250"/>
        <end position="286"/>
    </location>
</feature>
<evidence type="ECO:0000256" key="1">
    <source>
        <dbReference type="SAM" id="MobiDB-lite"/>
    </source>
</evidence>
<feature type="compositionally biased region" description="Basic and acidic residues" evidence="1">
    <location>
        <begin position="250"/>
        <end position="262"/>
    </location>
</feature>
<sequence>MEQSAPLTVSHRNSQDARVQNLAARHQVEHTRPDSIMSLTAVVQDPMNEWLEASLARAQYVESGLEISYLSRISSQSRSGIDTPLHSWSGRESTSDTRYNMTTIRPRLPTSSTYVTPPLSISSRSAIESIDFSALSGRFEPQGSQSKVRESTILATNLGREIRSARPLSPVSATQDVIRPSLPLRPTNLPFLKNDRLSENPVSTPGSLTIHSRSEIGARSLSQTEQSWFRRLPPLKLYLPSLQWDFESHLQSESGPTRRFDDGMSPLSSVPLSPASGHSRSEIGTPLVTQHGRTCVRQGVPRYELVNQDQYWDIV</sequence>
<accession>A0AAJ0A8B5</accession>
<keyword evidence="3" id="KW-1185">Reference proteome</keyword>
<protein>
    <submittedName>
        <fullName evidence="2">Uncharacterized protein</fullName>
    </submittedName>
</protein>
<dbReference type="Proteomes" id="UP001224890">
    <property type="component" value="Unassembled WGS sequence"/>
</dbReference>
<dbReference type="EMBL" id="JAHMHR010000085">
    <property type="protein sequence ID" value="KAK1657743.1"/>
    <property type="molecule type" value="Genomic_DNA"/>
</dbReference>
<feature type="compositionally biased region" description="Low complexity" evidence="1">
    <location>
        <begin position="265"/>
        <end position="276"/>
    </location>
</feature>
<comment type="caution">
    <text evidence="2">The sequence shown here is derived from an EMBL/GenBank/DDBJ whole genome shotgun (WGS) entry which is preliminary data.</text>
</comment>
<evidence type="ECO:0000313" key="3">
    <source>
        <dbReference type="Proteomes" id="UP001224890"/>
    </source>
</evidence>
<dbReference type="AlphaFoldDB" id="A0AAJ0A8B5"/>
<proteinExistence type="predicted"/>
<name>A0AAJ0A8B5_9PEZI</name>
<reference evidence="2" key="1">
    <citation type="submission" date="2021-06" db="EMBL/GenBank/DDBJ databases">
        <title>Comparative genomics, transcriptomics and evolutionary studies reveal genomic signatures of adaptation to plant cell wall in hemibiotrophic fungi.</title>
        <authorList>
            <consortium name="DOE Joint Genome Institute"/>
            <person name="Baroncelli R."/>
            <person name="Diaz J.F."/>
            <person name="Benocci T."/>
            <person name="Peng M."/>
            <person name="Battaglia E."/>
            <person name="Haridas S."/>
            <person name="Andreopoulos W."/>
            <person name="Labutti K."/>
            <person name="Pangilinan J."/>
            <person name="Floch G.L."/>
            <person name="Makela M.R."/>
            <person name="Henrissat B."/>
            <person name="Grigoriev I.V."/>
            <person name="Crouch J.A."/>
            <person name="De Vries R.P."/>
            <person name="Sukno S.A."/>
            <person name="Thon M.R."/>
        </authorList>
    </citation>
    <scope>NUCLEOTIDE SEQUENCE</scope>
    <source>
        <strain evidence="2">CBS 193.32</strain>
    </source>
</reference>
<organism evidence="2 3">
    <name type="scientific">Colletotrichum godetiae</name>
    <dbReference type="NCBI Taxonomy" id="1209918"/>
    <lineage>
        <taxon>Eukaryota</taxon>
        <taxon>Fungi</taxon>
        <taxon>Dikarya</taxon>
        <taxon>Ascomycota</taxon>
        <taxon>Pezizomycotina</taxon>
        <taxon>Sordariomycetes</taxon>
        <taxon>Hypocreomycetidae</taxon>
        <taxon>Glomerellales</taxon>
        <taxon>Glomerellaceae</taxon>
        <taxon>Colletotrichum</taxon>
        <taxon>Colletotrichum acutatum species complex</taxon>
    </lineage>
</organism>
<feature type="region of interest" description="Disordered" evidence="1">
    <location>
        <begin position="77"/>
        <end position="98"/>
    </location>
</feature>